<reference evidence="1 2" key="1">
    <citation type="submission" date="2016-11" db="EMBL/GenBank/DDBJ databases">
        <title>Description of two novel members of the family Erysipelotrichaceae: Ileibacterium lipovorans gen. nov., sp. nov. and Dubosiella newyorkensis, gen. nov., sp. nov.</title>
        <authorList>
            <person name="Cox L.M."/>
            <person name="Sohn J."/>
            <person name="Tyrrell K.L."/>
            <person name="Citron D.M."/>
            <person name="Lawson P.A."/>
            <person name="Patel N.B."/>
            <person name="Iizumi T."/>
            <person name="Perez-Perez G.I."/>
            <person name="Goldstein E.J."/>
            <person name="Blaser M.J."/>
        </authorList>
    </citation>
    <scope>NUCLEOTIDE SEQUENCE [LARGE SCALE GENOMIC DNA]</scope>
    <source>
        <strain evidence="1 2">NYU-BL-A3</strain>
    </source>
</reference>
<dbReference type="AlphaFoldDB" id="A0A1U7NGC7"/>
<gene>
    <name evidence="1" type="ORF">BO222_05805</name>
</gene>
<comment type="caution">
    <text evidence="1">The sequence shown here is derived from an EMBL/GenBank/DDBJ whole genome shotgun (WGS) entry which is preliminary data.</text>
</comment>
<evidence type="ECO:0000313" key="1">
    <source>
        <dbReference type="EMBL" id="OLU39987.1"/>
    </source>
</evidence>
<protein>
    <submittedName>
        <fullName evidence="1">Uncharacterized protein</fullName>
    </submittedName>
</protein>
<dbReference type="Proteomes" id="UP000186341">
    <property type="component" value="Unassembled WGS sequence"/>
</dbReference>
<proteinExistence type="predicted"/>
<organism evidence="1 2">
    <name type="scientific">Ileibacterium valens</name>
    <dbReference type="NCBI Taxonomy" id="1862668"/>
    <lineage>
        <taxon>Bacteria</taxon>
        <taxon>Bacillati</taxon>
        <taxon>Bacillota</taxon>
        <taxon>Erysipelotrichia</taxon>
        <taxon>Erysipelotrichales</taxon>
        <taxon>Erysipelotrichaceae</taxon>
        <taxon>Ileibacterium</taxon>
    </lineage>
</organism>
<dbReference type="EMBL" id="MPJW01000120">
    <property type="protein sequence ID" value="OLU39987.1"/>
    <property type="molecule type" value="Genomic_DNA"/>
</dbReference>
<dbReference type="RefSeq" id="WP_075819225.1">
    <property type="nucleotide sequence ID" value="NZ_CATATF010000199.1"/>
</dbReference>
<name>A0A1U7NGC7_9FIRM</name>
<keyword evidence="2" id="KW-1185">Reference proteome</keyword>
<accession>A0A1U7NGC7</accession>
<sequence length="63" mass="7322">MRSANLREQGFQITESLNNNGELNRIAEFESFILDAVRFREIGQPYSQFISEVETVDKELVEL</sequence>
<evidence type="ECO:0000313" key="2">
    <source>
        <dbReference type="Proteomes" id="UP000186341"/>
    </source>
</evidence>